<dbReference type="GO" id="GO:0004053">
    <property type="term" value="F:arginase activity"/>
    <property type="evidence" value="ECO:0007669"/>
    <property type="project" value="UniProtKB-EC"/>
</dbReference>
<dbReference type="GO" id="GO:0006525">
    <property type="term" value="P:arginine metabolic process"/>
    <property type="evidence" value="ECO:0007669"/>
    <property type="project" value="UniProtKB-KW"/>
</dbReference>
<evidence type="ECO:0000256" key="10">
    <source>
        <dbReference type="PROSITE-ProRule" id="PRU00742"/>
    </source>
</evidence>
<dbReference type="GO" id="GO:0005634">
    <property type="term" value="C:nucleus"/>
    <property type="evidence" value="ECO:0007669"/>
    <property type="project" value="TreeGrafter"/>
</dbReference>
<dbReference type="GO" id="GO:0030145">
    <property type="term" value="F:manganese ion binding"/>
    <property type="evidence" value="ECO:0007669"/>
    <property type="project" value="TreeGrafter"/>
</dbReference>
<dbReference type="InterPro" id="IPR006035">
    <property type="entry name" value="Ureohydrolase"/>
</dbReference>
<comment type="similarity">
    <text evidence="10 11">Belongs to the arginase family.</text>
</comment>
<evidence type="ECO:0000256" key="3">
    <source>
        <dbReference type="ARBA" id="ARBA00012168"/>
    </source>
</evidence>
<gene>
    <name evidence="12" type="ORF">BDV25DRAFT_138070</name>
</gene>
<comment type="pathway">
    <text evidence="1">Nitrogen metabolism; urea cycle; L-ornithine and urea from L-arginine: step 1/1.</text>
</comment>
<dbReference type="PROSITE" id="PS51409">
    <property type="entry name" value="ARGINASE_2"/>
    <property type="match status" value="1"/>
</dbReference>
<dbReference type="InterPro" id="IPR023696">
    <property type="entry name" value="Ureohydrolase_dom_sf"/>
</dbReference>
<dbReference type="Gene3D" id="3.40.800.10">
    <property type="entry name" value="Ureohydrolase domain"/>
    <property type="match status" value="1"/>
</dbReference>
<sequence>MIHQAHPPKFVKSSHLAVFAAKVSCGAPRDGAQGGPDAVISSGIFHEMQSKSKLTMTFDVHNDENEGYPESDFHGMKRPRAVSNATQHISDLVYDQAREGNFVLTLRGDHSIGIGTVSGVAKAIRERHLGREIGVLWIDAHADINTPETSLSRRIHGMPVAFVSGLVKVRLQGVFDWLEESYLINLQKLVYIGLRDVDDAERDIIAQHNVKAFYIDDVKRDGIQHIMDTALDHLGSETPLHVSYDINSLDPNWAPSTVFPVEPGLTREEGVYVAKRLAGTGQLVAMDLVEINPQIGPSKLGVTVESGCSVIKSALGF</sequence>
<dbReference type="OrthoDB" id="4489634at2759"/>
<dbReference type="FunFam" id="3.40.800.10:FF:000012">
    <property type="entry name" value="Arginase"/>
    <property type="match status" value="1"/>
</dbReference>
<evidence type="ECO:0000256" key="11">
    <source>
        <dbReference type="RuleBase" id="RU361159"/>
    </source>
</evidence>
<dbReference type="NCBIfam" id="TIGR01229">
    <property type="entry name" value="rocF_arginase"/>
    <property type="match status" value="1"/>
</dbReference>
<organism evidence="12 13">
    <name type="scientific">Aspergillus avenaceus</name>
    <dbReference type="NCBI Taxonomy" id="36643"/>
    <lineage>
        <taxon>Eukaryota</taxon>
        <taxon>Fungi</taxon>
        <taxon>Dikarya</taxon>
        <taxon>Ascomycota</taxon>
        <taxon>Pezizomycotina</taxon>
        <taxon>Eurotiomycetes</taxon>
        <taxon>Eurotiomycetidae</taxon>
        <taxon>Eurotiales</taxon>
        <taxon>Aspergillaceae</taxon>
        <taxon>Aspergillus</taxon>
        <taxon>Aspergillus subgen. Circumdati</taxon>
    </lineage>
</organism>
<keyword evidence="6 11" id="KW-0479">Metal-binding</keyword>
<proteinExistence type="inferred from homology"/>
<evidence type="ECO:0000313" key="12">
    <source>
        <dbReference type="EMBL" id="KAE8152256.1"/>
    </source>
</evidence>
<dbReference type="PRINTS" id="PR00116">
    <property type="entry name" value="ARGINASE"/>
</dbReference>
<keyword evidence="5 11" id="KW-0056">Arginine metabolism</keyword>
<evidence type="ECO:0000256" key="9">
    <source>
        <dbReference type="ARBA" id="ARBA00047391"/>
    </source>
</evidence>
<evidence type="ECO:0000256" key="6">
    <source>
        <dbReference type="ARBA" id="ARBA00022723"/>
    </source>
</evidence>
<accession>A0A5N6U0U6</accession>
<dbReference type="PANTHER" id="PTHR43782">
    <property type="entry name" value="ARGINASE"/>
    <property type="match status" value="1"/>
</dbReference>
<name>A0A5N6U0U6_ASPAV</name>
<evidence type="ECO:0000256" key="1">
    <source>
        <dbReference type="ARBA" id="ARBA00005098"/>
    </source>
</evidence>
<evidence type="ECO:0000313" key="13">
    <source>
        <dbReference type="Proteomes" id="UP000325780"/>
    </source>
</evidence>
<comment type="cofactor">
    <cofactor evidence="11">
        <name>Mn(2+)</name>
        <dbReference type="ChEBI" id="CHEBI:29035"/>
    </cofactor>
    <text evidence="11">Binds 2 manganese ions per subunit.</text>
</comment>
<evidence type="ECO:0000256" key="8">
    <source>
        <dbReference type="ARBA" id="ARBA00023211"/>
    </source>
</evidence>
<dbReference type="InterPro" id="IPR014033">
    <property type="entry name" value="Arginase"/>
</dbReference>
<protein>
    <recommendedName>
        <fullName evidence="4 11">Arginase</fullName>
        <ecNumber evidence="3 11">3.5.3.1</ecNumber>
    </recommendedName>
</protein>
<dbReference type="SUPFAM" id="SSF52768">
    <property type="entry name" value="Arginase/deacetylase"/>
    <property type="match status" value="1"/>
</dbReference>
<dbReference type="CDD" id="cd09989">
    <property type="entry name" value="Arginase"/>
    <property type="match status" value="1"/>
</dbReference>
<reference evidence="12 13" key="1">
    <citation type="submission" date="2019-04" db="EMBL/GenBank/DDBJ databases">
        <title>Friends and foes A comparative genomics study of 23 Aspergillus species from section Flavi.</title>
        <authorList>
            <consortium name="DOE Joint Genome Institute"/>
            <person name="Kjaerbolling I."/>
            <person name="Vesth T."/>
            <person name="Frisvad J.C."/>
            <person name="Nybo J.L."/>
            <person name="Theobald S."/>
            <person name="Kildgaard S."/>
            <person name="Isbrandt T."/>
            <person name="Kuo A."/>
            <person name="Sato A."/>
            <person name="Lyhne E.K."/>
            <person name="Kogle M.E."/>
            <person name="Wiebenga A."/>
            <person name="Kun R.S."/>
            <person name="Lubbers R.J."/>
            <person name="Makela M.R."/>
            <person name="Barry K."/>
            <person name="Chovatia M."/>
            <person name="Clum A."/>
            <person name="Daum C."/>
            <person name="Haridas S."/>
            <person name="He G."/>
            <person name="LaButti K."/>
            <person name="Lipzen A."/>
            <person name="Mondo S."/>
            <person name="Riley R."/>
            <person name="Salamov A."/>
            <person name="Simmons B.A."/>
            <person name="Magnuson J.K."/>
            <person name="Henrissat B."/>
            <person name="Mortensen U.H."/>
            <person name="Larsen T.O."/>
            <person name="Devries R.P."/>
            <person name="Grigoriev I.V."/>
            <person name="Machida M."/>
            <person name="Baker S.E."/>
            <person name="Andersen M.R."/>
        </authorList>
    </citation>
    <scope>NUCLEOTIDE SEQUENCE [LARGE SCALE GENOMIC DNA]</scope>
    <source>
        <strain evidence="12 13">IBT 18842</strain>
    </source>
</reference>
<keyword evidence="13" id="KW-1185">Reference proteome</keyword>
<dbReference type="AlphaFoldDB" id="A0A5N6U0U6"/>
<comment type="subunit">
    <text evidence="2">Homotrimer.</text>
</comment>
<comment type="catalytic activity">
    <reaction evidence="9 11">
        <text>L-arginine + H2O = urea + L-ornithine</text>
        <dbReference type="Rhea" id="RHEA:20569"/>
        <dbReference type="ChEBI" id="CHEBI:15377"/>
        <dbReference type="ChEBI" id="CHEBI:16199"/>
        <dbReference type="ChEBI" id="CHEBI:32682"/>
        <dbReference type="ChEBI" id="CHEBI:46911"/>
        <dbReference type="EC" id="3.5.3.1"/>
    </reaction>
</comment>
<keyword evidence="8 11" id="KW-0464">Manganese</keyword>
<dbReference type="EC" id="3.5.3.1" evidence="3 11"/>
<dbReference type="GO" id="GO:0005829">
    <property type="term" value="C:cytosol"/>
    <property type="evidence" value="ECO:0007669"/>
    <property type="project" value="TreeGrafter"/>
</dbReference>
<evidence type="ECO:0000256" key="7">
    <source>
        <dbReference type="ARBA" id="ARBA00022801"/>
    </source>
</evidence>
<dbReference type="EMBL" id="ML742056">
    <property type="protein sequence ID" value="KAE8152256.1"/>
    <property type="molecule type" value="Genomic_DNA"/>
</dbReference>
<dbReference type="Pfam" id="PF00491">
    <property type="entry name" value="Arginase"/>
    <property type="match status" value="1"/>
</dbReference>
<keyword evidence="7 11" id="KW-0378">Hydrolase</keyword>
<dbReference type="PANTHER" id="PTHR43782:SF3">
    <property type="entry name" value="ARGINASE"/>
    <property type="match status" value="1"/>
</dbReference>
<evidence type="ECO:0000256" key="2">
    <source>
        <dbReference type="ARBA" id="ARBA00011233"/>
    </source>
</evidence>
<dbReference type="Proteomes" id="UP000325780">
    <property type="component" value="Unassembled WGS sequence"/>
</dbReference>
<evidence type="ECO:0000256" key="5">
    <source>
        <dbReference type="ARBA" id="ARBA00022503"/>
    </source>
</evidence>
<evidence type="ECO:0000256" key="4">
    <source>
        <dbReference type="ARBA" id="ARBA00018123"/>
    </source>
</evidence>